<name>A0ABT4LAH6_9SPHI</name>
<sequence length="64" mass="7586">MGTRKSKADLSSLPRHIIKQGHFFVNSHTGAKIHENRVSEWLPKPNISEEKHELIMEKRYDLRY</sequence>
<reference evidence="1" key="1">
    <citation type="submission" date="2022-12" db="EMBL/GenBank/DDBJ databases">
        <title>Genome sequence of HCMS5-2.</title>
        <authorList>
            <person name="Woo H."/>
        </authorList>
    </citation>
    <scope>NUCLEOTIDE SEQUENCE</scope>
    <source>
        <strain evidence="1">HCMS5-2</strain>
    </source>
</reference>
<proteinExistence type="predicted"/>
<organism evidence="1 2">
    <name type="scientific">Pedobacter punctiformis</name>
    <dbReference type="NCBI Taxonomy" id="3004097"/>
    <lineage>
        <taxon>Bacteria</taxon>
        <taxon>Pseudomonadati</taxon>
        <taxon>Bacteroidota</taxon>
        <taxon>Sphingobacteriia</taxon>
        <taxon>Sphingobacteriales</taxon>
        <taxon>Sphingobacteriaceae</taxon>
        <taxon>Pedobacter</taxon>
    </lineage>
</organism>
<protein>
    <recommendedName>
        <fullName evidence="3">Transposase</fullName>
    </recommendedName>
</protein>
<gene>
    <name evidence="1" type="ORF">O0955_13045</name>
</gene>
<dbReference type="RefSeq" id="WP_269427985.1">
    <property type="nucleotide sequence ID" value="NZ_JAPWGM010000004.1"/>
</dbReference>
<keyword evidence="2" id="KW-1185">Reference proteome</keyword>
<dbReference type="Proteomes" id="UP001144347">
    <property type="component" value="Unassembled WGS sequence"/>
</dbReference>
<accession>A0ABT4LAH6</accession>
<evidence type="ECO:0008006" key="3">
    <source>
        <dbReference type="Google" id="ProtNLM"/>
    </source>
</evidence>
<evidence type="ECO:0000313" key="1">
    <source>
        <dbReference type="EMBL" id="MCZ4244932.1"/>
    </source>
</evidence>
<evidence type="ECO:0000313" key="2">
    <source>
        <dbReference type="Proteomes" id="UP001144347"/>
    </source>
</evidence>
<comment type="caution">
    <text evidence="1">The sequence shown here is derived from an EMBL/GenBank/DDBJ whole genome shotgun (WGS) entry which is preliminary data.</text>
</comment>
<dbReference type="EMBL" id="JAPWGM010000004">
    <property type="protein sequence ID" value="MCZ4244932.1"/>
    <property type="molecule type" value="Genomic_DNA"/>
</dbReference>